<sequence>MRPRYSTGIPATPSGPVARRRRSAKTICLIDHLQRNYTSSHFTRKRLGRTKLYSKYIYIYHVHIYTVGNG</sequence>
<protein>
    <submittedName>
        <fullName evidence="1">Uncharacterized protein</fullName>
    </submittedName>
</protein>
<evidence type="ECO:0000313" key="1">
    <source>
        <dbReference type="EMBL" id="ACF83676.1"/>
    </source>
</evidence>
<dbReference type="AlphaFoldDB" id="B4FNI3"/>
<accession>B4FNI3</accession>
<organism evidence="1">
    <name type="scientific">Zea mays</name>
    <name type="common">Maize</name>
    <dbReference type="NCBI Taxonomy" id="4577"/>
    <lineage>
        <taxon>Eukaryota</taxon>
        <taxon>Viridiplantae</taxon>
        <taxon>Streptophyta</taxon>
        <taxon>Embryophyta</taxon>
        <taxon>Tracheophyta</taxon>
        <taxon>Spermatophyta</taxon>
        <taxon>Magnoliopsida</taxon>
        <taxon>Liliopsida</taxon>
        <taxon>Poales</taxon>
        <taxon>Poaceae</taxon>
        <taxon>PACMAD clade</taxon>
        <taxon>Panicoideae</taxon>
        <taxon>Andropogonodae</taxon>
        <taxon>Andropogoneae</taxon>
        <taxon>Tripsacinae</taxon>
        <taxon>Zea</taxon>
    </lineage>
</organism>
<proteinExistence type="evidence at transcript level"/>
<dbReference type="EMBL" id="BT038671">
    <property type="protein sequence ID" value="ACF83676.1"/>
    <property type="molecule type" value="mRNA"/>
</dbReference>
<name>B4FNI3_MAIZE</name>
<reference evidence="1" key="1">
    <citation type="journal article" date="2009" name="PLoS Genet.">
        <title>Sequencing, mapping, and analysis of 27,455 maize full-length cDNAs.</title>
        <authorList>
            <person name="Soderlund C."/>
            <person name="Descour A."/>
            <person name="Kudrna D."/>
            <person name="Bomhoff M."/>
            <person name="Boyd L."/>
            <person name="Currie J."/>
            <person name="Angelova A."/>
            <person name="Collura K."/>
            <person name="Wissotski M."/>
            <person name="Ashley E."/>
            <person name="Morrow D."/>
            <person name="Fernandes J."/>
            <person name="Walbot V."/>
            <person name="Yu Y."/>
        </authorList>
    </citation>
    <scope>NUCLEOTIDE SEQUENCE</scope>
    <source>
        <strain evidence="1">B73</strain>
    </source>
</reference>